<gene>
    <name evidence="2" type="ORF">B0T17DRAFT_250949</name>
</gene>
<dbReference type="EMBL" id="JAULSR010000003">
    <property type="protein sequence ID" value="KAK0624726.1"/>
    <property type="molecule type" value="Genomic_DNA"/>
</dbReference>
<proteinExistence type="predicted"/>
<dbReference type="Proteomes" id="UP001174934">
    <property type="component" value="Unassembled WGS sequence"/>
</dbReference>
<evidence type="ECO:0000313" key="2">
    <source>
        <dbReference type="EMBL" id="KAK0624726.1"/>
    </source>
</evidence>
<feature type="compositionally biased region" description="Pro residues" evidence="1">
    <location>
        <begin position="101"/>
        <end position="112"/>
    </location>
</feature>
<feature type="compositionally biased region" description="Polar residues" evidence="1">
    <location>
        <begin position="86"/>
        <end position="97"/>
    </location>
</feature>
<comment type="caution">
    <text evidence="2">The sequence shown here is derived from an EMBL/GenBank/DDBJ whole genome shotgun (WGS) entry which is preliminary data.</text>
</comment>
<feature type="compositionally biased region" description="Basic and acidic residues" evidence="1">
    <location>
        <begin position="42"/>
        <end position="54"/>
    </location>
</feature>
<evidence type="ECO:0000313" key="3">
    <source>
        <dbReference type="Proteomes" id="UP001174934"/>
    </source>
</evidence>
<feature type="compositionally biased region" description="Acidic residues" evidence="1">
    <location>
        <begin position="269"/>
        <end position="278"/>
    </location>
</feature>
<sequence length="374" mass="40841">MVLLDGDDREDVLYESAMARIRRAQAKGKTEVKLSKEELAAIERRRRRMEGEERRKRREQRFAVPLSQLEPVSRKKRRSLPDDSLPQRQSPTTTEGKQQPVYPPMGYFPPPSSSRAPRPRSGTSSSRSSGQSGRTAIDREQSSSPFSYSYVDHAASARHSSDPAAGRPRSQASMPNNYSSPSASAPMAPEPLNQSQNQMDPFQYMTAGARASYHAGNRPARQSVLGPPADVAFNYGTGPLPRGGPPPPSAAGRAVRTQSKEEPSSEEQTSSEESEDDDIRPVPPKVTNPGHVARLVNSVNSNRGQPFANVAAAPQARPAPPPEPEPRRLRRGGKEAEREIGSSDVEVLVVVKPKLESGVMDSRMPGLRGEGQKR</sequence>
<feature type="region of interest" description="Disordered" evidence="1">
    <location>
        <begin position="42"/>
        <end position="341"/>
    </location>
</feature>
<accession>A0AA40C455</accession>
<name>A0AA40C455_9PEZI</name>
<feature type="compositionally biased region" description="Low complexity" evidence="1">
    <location>
        <begin position="172"/>
        <end position="187"/>
    </location>
</feature>
<evidence type="ECO:0000256" key="1">
    <source>
        <dbReference type="SAM" id="MobiDB-lite"/>
    </source>
</evidence>
<keyword evidence="3" id="KW-1185">Reference proteome</keyword>
<feature type="compositionally biased region" description="Low complexity" evidence="1">
    <location>
        <begin position="113"/>
        <end position="134"/>
    </location>
</feature>
<reference evidence="2" key="1">
    <citation type="submission" date="2023-06" db="EMBL/GenBank/DDBJ databases">
        <title>Genome-scale phylogeny and comparative genomics of the fungal order Sordariales.</title>
        <authorList>
            <consortium name="Lawrence Berkeley National Laboratory"/>
            <person name="Hensen N."/>
            <person name="Bonometti L."/>
            <person name="Westerberg I."/>
            <person name="Brannstrom I.O."/>
            <person name="Guillou S."/>
            <person name="Cros-Aarteil S."/>
            <person name="Calhoun S."/>
            <person name="Haridas S."/>
            <person name="Kuo A."/>
            <person name="Mondo S."/>
            <person name="Pangilinan J."/>
            <person name="Riley R."/>
            <person name="LaButti K."/>
            <person name="Andreopoulos B."/>
            <person name="Lipzen A."/>
            <person name="Chen C."/>
            <person name="Yanf M."/>
            <person name="Daum C."/>
            <person name="Ng V."/>
            <person name="Clum A."/>
            <person name="Steindorff A."/>
            <person name="Ohm R."/>
            <person name="Martin F."/>
            <person name="Silar P."/>
            <person name="Natvig D."/>
            <person name="Lalanne C."/>
            <person name="Gautier V."/>
            <person name="Ament-velasquez S.L."/>
            <person name="Kruys A."/>
            <person name="Hutchinson M.I."/>
            <person name="Powell A.J."/>
            <person name="Barry K."/>
            <person name="Miller A.N."/>
            <person name="Grigoriev I.V."/>
            <person name="Debuchy R."/>
            <person name="Gladieux P."/>
            <person name="Thoren M.H."/>
            <person name="Johannesson H."/>
        </authorList>
    </citation>
    <scope>NUCLEOTIDE SEQUENCE</scope>
    <source>
        <strain evidence="2">SMH3391-2</strain>
    </source>
</reference>
<protein>
    <submittedName>
        <fullName evidence="2">Uncharacterized protein</fullName>
    </submittedName>
</protein>
<feature type="compositionally biased region" description="Basic and acidic residues" evidence="1">
    <location>
        <begin position="324"/>
        <end position="341"/>
    </location>
</feature>
<dbReference type="AlphaFoldDB" id="A0AA40C455"/>
<organism evidence="2 3">
    <name type="scientific">Bombardia bombarda</name>
    <dbReference type="NCBI Taxonomy" id="252184"/>
    <lineage>
        <taxon>Eukaryota</taxon>
        <taxon>Fungi</taxon>
        <taxon>Dikarya</taxon>
        <taxon>Ascomycota</taxon>
        <taxon>Pezizomycotina</taxon>
        <taxon>Sordariomycetes</taxon>
        <taxon>Sordariomycetidae</taxon>
        <taxon>Sordariales</taxon>
        <taxon>Lasiosphaeriaceae</taxon>
        <taxon>Bombardia</taxon>
    </lineage>
</organism>